<dbReference type="Pfam" id="PF00010">
    <property type="entry name" value="HLH"/>
    <property type="match status" value="1"/>
</dbReference>
<evidence type="ECO:0000313" key="10">
    <source>
        <dbReference type="Proteomes" id="UP000772434"/>
    </source>
</evidence>
<evidence type="ECO:0000256" key="6">
    <source>
        <dbReference type="SAM" id="Coils"/>
    </source>
</evidence>
<dbReference type="Proteomes" id="UP000772434">
    <property type="component" value="Unassembled WGS sequence"/>
</dbReference>
<dbReference type="GO" id="GO:0005634">
    <property type="term" value="C:nucleus"/>
    <property type="evidence" value="ECO:0007669"/>
    <property type="project" value="UniProtKB-SubCell"/>
</dbReference>
<feature type="compositionally biased region" description="Acidic residues" evidence="7">
    <location>
        <begin position="145"/>
        <end position="158"/>
    </location>
</feature>
<proteinExistence type="predicted"/>
<feature type="region of interest" description="Disordered" evidence="7">
    <location>
        <begin position="103"/>
        <end position="170"/>
    </location>
</feature>
<organism evidence="9 10">
    <name type="scientific">Rhodocollybia butyracea</name>
    <dbReference type="NCBI Taxonomy" id="206335"/>
    <lineage>
        <taxon>Eukaryota</taxon>
        <taxon>Fungi</taxon>
        <taxon>Dikarya</taxon>
        <taxon>Basidiomycota</taxon>
        <taxon>Agaricomycotina</taxon>
        <taxon>Agaricomycetes</taxon>
        <taxon>Agaricomycetidae</taxon>
        <taxon>Agaricales</taxon>
        <taxon>Marasmiineae</taxon>
        <taxon>Omphalotaceae</taxon>
        <taxon>Rhodocollybia</taxon>
    </lineage>
</organism>
<comment type="caution">
    <text evidence="9">The sequence shown here is derived from an EMBL/GenBank/DDBJ whole genome shotgun (WGS) entry which is preliminary data.</text>
</comment>
<dbReference type="SUPFAM" id="SSF47459">
    <property type="entry name" value="HLH, helix-loop-helix DNA-binding domain"/>
    <property type="match status" value="1"/>
</dbReference>
<dbReference type="Gene3D" id="4.10.280.10">
    <property type="entry name" value="Helix-loop-helix DNA-binding domain"/>
    <property type="match status" value="1"/>
</dbReference>
<keyword evidence="3" id="KW-0238">DNA-binding</keyword>
<sequence length="260" mass="28177">MSFGFDPDLSHSFVPPPPFPLANSIFYLHDQCPTNLPSLPDYSSSLGHSSSPMTAAPHSSSADYSYTPLPYPHLENAIISHPSLATNTLSDGPYSGRRNVGFNPLSISSSVPNATTTGRRSNRFNPVSGTTTRASAPAASKSPETNDDSDEGEEEEDAQSAGSVDPILQEAVRKKRIASDKKRRGDVRDGFTYLKSTLPPIDLKFESKVKVLNRAAKYIKRLEAKLEKANNELHAYRLRDETQAWAIVAAMDAGIVPGSS</sequence>
<keyword evidence="10" id="KW-1185">Reference proteome</keyword>
<dbReference type="InterPro" id="IPR011598">
    <property type="entry name" value="bHLH_dom"/>
</dbReference>
<evidence type="ECO:0000256" key="7">
    <source>
        <dbReference type="SAM" id="MobiDB-lite"/>
    </source>
</evidence>
<dbReference type="PANTHER" id="PTHR15741:SF27">
    <property type="entry name" value="TRANSCRIPTION FACTOR AP-4"/>
    <property type="match status" value="1"/>
</dbReference>
<dbReference type="InterPro" id="IPR036638">
    <property type="entry name" value="HLH_DNA-bd_sf"/>
</dbReference>
<evidence type="ECO:0000256" key="5">
    <source>
        <dbReference type="ARBA" id="ARBA00023242"/>
    </source>
</evidence>
<gene>
    <name evidence="9" type="ORF">BDP27DRAFT_1361935</name>
</gene>
<feature type="compositionally biased region" description="Polar residues" evidence="7">
    <location>
        <begin position="105"/>
        <end position="134"/>
    </location>
</feature>
<protein>
    <recommendedName>
        <fullName evidence="8">BHLH domain-containing protein</fullName>
    </recommendedName>
</protein>
<evidence type="ECO:0000259" key="8">
    <source>
        <dbReference type="PROSITE" id="PS50888"/>
    </source>
</evidence>
<dbReference type="OrthoDB" id="5778525at2759"/>
<comment type="subcellular location">
    <subcellularLocation>
        <location evidence="1">Nucleus</location>
    </subcellularLocation>
</comment>
<dbReference type="InterPro" id="IPR052207">
    <property type="entry name" value="Max-like/E-box_TFs"/>
</dbReference>
<dbReference type="SMART" id="SM00353">
    <property type="entry name" value="HLH"/>
    <property type="match status" value="1"/>
</dbReference>
<feature type="region of interest" description="Disordered" evidence="7">
    <location>
        <begin position="43"/>
        <end position="62"/>
    </location>
</feature>
<dbReference type="PANTHER" id="PTHR15741">
    <property type="entry name" value="BASIC HELIX-LOOP-HELIX ZIP TRANSCRIPTION FACTOR"/>
    <property type="match status" value="1"/>
</dbReference>
<dbReference type="PROSITE" id="PS50888">
    <property type="entry name" value="BHLH"/>
    <property type="match status" value="1"/>
</dbReference>
<accession>A0A9P5Q0H2</accession>
<evidence type="ECO:0000256" key="3">
    <source>
        <dbReference type="ARBA" id="ARBA00023125"/>
    </source>
</evidence>
<feature type="coiled-coil region" evidence="6">
    <location>
        <begin position="212"/>
        <end position="239"/>
    </location>
</feature>
<keyword evidence="6" id="KW-0175">Coiled coil</keyword>
<dbReference type="GO" id="GO:0046983">
    <property type="term" value="F:protein dimerization activity"/>
    <property type="evidence" value="ECO:0007669"/>
    <property type="project" value="InterPro"/>
</dbReference>
<evidence type="ECO:0000313" key="9">
    <source>
        <dbReference type="EMBL" id="KAF9071380.1"/>
    </source>
</evidence>
<name>A0A9P5Q0H2_9AGAR</name>
<dbReference type="GO" id="GO:0000978">
    <property type="term" value="F:RNA polymerase II cis-regulatory region sequence-specific DNA binding"/>
    <property type="evidence" value="ECO:0007669"/>
    <property type="project" value="TreeGrafter"/>
</dbReference>
<dbReference type="GO" id="GO:0000981">
    <property type="term" value="F:DNA-binding transcription factor activity, RNA polymerase II-specific"/>
    <property type="evidence" value="ECO:0007669"/>
    <property type="project" value="TreeGrafter"/>
</dbReference>
<evidence type="ECO:0000256" key="2">
    <source>
        <dbReference type="ARBA" id="ARBA00023015"/>
    </source>
</evidence>
<keyword evidence="2" id="KW-0805">Transcription regulation</keyword>
<keyword evidence="4" id="KW-0804">Transcription</keyword>
<evidence type="ECO:0000256" key="4">
    <source>
        <dbReference type="ARBA" id="ARBA00023163"/>
    </source>
</evidence>
<reference evidence="9" key="1">
    <citation type="submission" date="2020-11" db="EMBL/GenBank/DDBJ databases">
        <authorList>
            <consortium name="DOE Joint Genome Institute"/>
            <person name="Ahrendt S."/>
            <person name="Riley R."/>
            <person name="Andreopoulos W."/>
            <person name="Labutti K."/>
            <person name="Pangilinan J."/>
            <person name="Ruiz-Duenas F.J."/>
            <person name="Barrasa J.M."/>
            <person name="Sanchez-Garcia M."/>
            <person name="Camarero S."/>
            <person name="Miyauchi S."/>
            <person name="Serrano A."/>
            <person name="Linde D."/>
            <person name="Babiker R."/>
            <person name="Drula E."/>
            <person name="Ayuso-Fernandez I."/>
            <person name="Pacheco R."/>
            <person name="Padilla G."/>
            <person name="Ferreira P."/>
            <person name="Barriuso J."/>
            <person name="Kellner H."/>
            <person name="Castanera R."/>
            <person name="Alfaro M."/>
            <person name="Ramirez L."/>
            <person name="Pisabarro A.G."/>
            <person name="Kuo A."/>
            <person name="Tritt A."/>
            <person name="Lipzen A."/>
            <person name="He G."/>
            <person name="Yan M."/>
            <person name="Ng V."/>
            <person name="Cullen D."/>
            <person name="Martin F."/>
            <person name="Rosso M.-N."/>
            <person name="Henrissat B."/>
            <person name="Hibbett D."/>
            <person name="Martinez A.T."/>
            <person name="Grigoriev I.V."/>
        </authorList>
    </citation>
    <scope>NUCLEOTIDE SEQUENCE</scope>
    <source>
        <strain evidence="9">AH 40177</strain>
    </source>
</reference>
<dbReference type="EMBL" id="JADNRY010000033">
    <property type="protein sequence ID" value="KAF9071380.1"/>
    <property type="molecule type" value="Genomic_DNA"/>
</dbReference>
<keyword evidence="5" id="KW-0539">Nucleus</keyword>
<evidence type="ECO:0000256" key="1">
    <source>
        <dbReference type="ARBA" id="ARBA00004123"/>
    </source>
</evidence>
<dbReference type="AlphaFoldDB" id="A0A9P5Q0H2"/>
<feature type="domain" description="BHLH" evidence="8">
    <location>
        <begin position="171"/>
        <end position="222"/>
    </location>
</feature>